<reference evidence="1" key="1">
    <citation type="journal article" date="2021" name="Genome Biol. Evol.">
        <title>The assembled and annotated genome of the fairy-ring fungus Marasmius oreades.</title>
        <authorList>
            <person name="Hiltunen M."/>
            <person name="Ament-Velasquez S.L."/>
            <person name="Johannesson H."/>
        </authorList>
    </citation>
    <scope>NUCLEOTIDE SEQUENCE</scope>
    <source>
        <strain evidence="1">03SP1</strain>
    </source>
</reference>
<protein>
    <recommendedName>
        <fullName evidence="3">N-acetyltransferase domain-containing protein</fullName>
    </recommendedName>
</protein>
<dbReference type="GeneID" id="66078587"/>
<dbReference type="InterPro" id="IPR052523">
    <property type="entry name" value="Trichothecene_AcTrans"/>
</dbReference>
<gene>
    <name evidence="1" type="ORF">E1B28_009511</name>
</gene>
<evidence type="ECO:0000313" key="1">
    <source>
        <dbReference type="EMBL" id="KAG7090392.1"/>
    </source>
</evidence>
<dbReference type="Gene3D" id="3.40.630.30">
    <property type="match status" value="1"/>
</dbReference>
<dbReference type="InterPro" id="IPR016181">
    <property type="entry name" value="Acyl_CoA_acyltransferase"/>
</dbReference>
<dbReference type="PANTHER" id="PTHR42791:SF1">
    <property type="entry name" value="N-ACETYLTRANSFERASE DOMAIN-CONTAINING PROTEIN"/>
    <property type="match status" value="1"/>
</dbReference>
<evidence type="ECO:0008006" key="3">
    <source>
        <dbReference type="Google" id="ProtNLM"/>
    </source>
</evidence>
<proteinExistence type="predicted"/>
<dbReference type="EMBL" id="CM032186">
    <property type="protein sequence ID" value="KAG7090392.1"/>
    <property type="molecule type" value="Genomic_DNA"/>
</dbReference>
<dbReference type="OrthoDB" id="61113at2759"/>
<dbReference type="AlphaFoldDB" id="A0A9P7UQ68"/>
<dbReference type="SUPFAM" id="SSF55729">
    <property type="entry name" value="Acyl-CoA N-acyltransferases (Nat)"/>
    <property type="match status" value="1"/>
</dbReference>
<name>A0A9P7UQ68_9AGAR</name>
<sequence>MPRKPSFSSPTFSQRYHQKMKEKAVFAVHRLLEMTEQEMDHATELYNQAFFEDSYMKAIVGGNWSLARLQRRSVLRAALLEGEVYAVKDTDSDRIISMGICFAPGRTLFGTEAQRSLGYDDWIKHLSPEALHWNTHTVPELKKREVDPMFTKEEMKRRWWCYALFTDIDHRGKGCAKAIVNEVTRRASQADGTLGLLTTLPINVVKYKAMGFQERGMYTVPTSFGDLKAYVLTRKNGTPGFA</sequence>
<dbReference type="KEGG" id="more:E1B28_009511"/>
<dbReference type="RefSeq" id="XP_043006862.1">
    <property type="nucleotide sequence ID" value="XM_043154407.1"/>
</dbReference>
<accession>A0A9P7UQ68</accession>
<keyword evidence="2" id="KW-1185">Reference proteome</keyword>
<dbReference type="Proteomes" id="UP001049176">
    <property type="component" value="Chromosome 6"/>
</dbReference>
<dbReference type="PANTHER" id="PTHR42791">
    <property type="entry name" value="GNAT FAMILY ACETYLTRANSFERASE"/>
    <property type="match status" value="1"/>
</dbReference>
<comment type="caution">
    <text evidence="1">The sequence shown here is derived from an EMBL/GenBank/DDBJ whole genome shotgun (WGS) entry which is preliminary data.</text>
</comment>
<evidence type="ECO:0000313" key="2">
    <source>
        <dbReference type="Proteomes" id="UP001049176"/>
    </source>
</evidence>
<organism evidence="1 2">
    <name type="scientific">Marasmius oreades</name>
    <name type="common">fairy-ring Marasmius</name>
    <dbReference type="NCBI Taxonomy" id="181124"/>
    <lineage>
        <taxon>Eukaryota</taxon>
        <taxon>Fungi</taxon>
        <taxon>Dikarya</taxon>
        <taxon>Basidiomycota</taxon>
        <taxon>Agaricomycotina</taxon>
        <taxon>Agaricomycetes</taxon>
        <taxon>Agaricomycetidae</taxon>
        <taxon>Agaricales</taxon>
        <taxon>Marasmiineae</taxon>
        <taxon>Marasmiaceae</taxon>
        <taxon>Marasmius</taxon>
    </lineage>
</organism>